<feature type="region of interest" description="Disordered" evidence="1">
    <location>
        <begin position="121"/>
        <end position="320"/>
    </location>
</feature>
<feature type="compositionally biased region" description="Basic and acidic residues" evidence="1">
    <location>
        <begin position="259"/>
        <end position="268"/>
    </location>
</feature>
<accession>A0A7R9GCZ3</accession>
<sequence>MRTTMSQIASLIAVCCGCWAGRANRHSDPVVVIAPQEGLNGHSAVVLHTSNSFPLAAAMSRVQDEQLQENGNGLDLQSGTRDHQQQQAAPLAFLSWLVNTARNRQGCDEGLDAAAAAAAAAQPGIKQEGETPMDADAETDKEQEQGNEGSLSITSSLVIQSSSSESPASISADNQQQPEAQQEPIKSDEPDNQESIQTPEEPQAADPDSLPVFDEPEPEPEPASLVLPAESETPKSEPTALESKQPPVEQEAVVDEVIAAEKDNKDGPEAEPEAEPEPQVEQQQQKTSASESPMENETTSQVFVAGTETSSALSSTEEQHIAALQQNEGQTVIVTSTADQAKDSDSPVVILATSAEQSPPQINDEPEVEIIQADPDRVSADNTEAPIVPTMEPVDDQKTESPAQEQMSTISTMTTATSNSKTPVVMTDASEKDFIPKRPQFDSTFLRSPSFWVVLDKKRPGKVLH</sequence>
<protein>
    <submittedName>
        <fullName evidence="3">Uncharacterized protein</fullName>
    </submittedName>
</protein>
<dbReference type="AlphaFoldDB" id="A0A7R9GCZ3"/>
<proteinExistence type="predicted"/>
<dbReference type="EMBL" id="CAJPEX010001028">
    <property type="protein sequence ID" value="CAG0917992.1"/>
    <property type="molecule type" value="Genomic_DNA"/>
</dbReference>
<evidence type="ECO:0000256" key="1">
    <source>
        <dbReference type="SAM" id="MobiDB-lite"/>
    </source>
</evidence>
<keyword evidence="2" id="KW-0732">Signal</keyword>
<evidence type="ECO:0000313" key="4">
    <source>
        <dbReference type="Proteomes" id="UP000678499"/>
    </source>
</evidence>
<name>A0A7R9GCZ3_9CRUS</name>
<feature type="compositionally biased region" description="Low complexity" evidence="1">
    <location>
        <begin position="408"/>
        <end position="420"/>
    </location>
</feature>
<gene>
    <name evidence="3" type="ORF">NMOB1V02_LOCUS5561</name>
</gene>
<feature type="compositionally biased region" description="Low complexity" evidence="1">
    <location>
        <begin position="150"/>
        <end position="171"/>
    </location>
</feature>
<dbReference type="EMBL" id="OA883065">
    <property type="protein sequence ID" value="CAD7277840.1"/>
    <property type="molecule type" value="Genomic_DNA"/>
</dbReference>
<feature type="region of interest" description="Disordered" evidence="1">
    <location>
        <begin position="373"/>
        <end position="424"/>
    </location>
</feature>
<feature type="chain" id="PRO_5036210673" evidence="2">
    <location>
        <begin position="21"/>
        <end position="465"/>
    </location>
</feature>
<feature type="compositionally biased region" description="Polar residues" evidence="1">
    <location>
        <begin position="286"/>
        <end position="302"/>
    </location>
</feature>
<keyword evidence="4" id="KW-1185">Reference proteome</keyword>
<dbReference type="Proteomes" id="UP000678499">
    <property type="component" value="Unassembled WGS sequence"/>
</dbReference>
<feature type="signal peptide" evidence="2">
    <location>
        <begin position="1"/>
        <end position="20"/>
    </location>
</feature>
<feature type="compositionally biased region" description="Acidic residues" evidence="1">
    <location>
        <begin position="269"/>
        <end position="278"/>
    </location>
</feature>
<organism evidence="3">
    <name type="scientific">Notodromas monacha</name>
    <dbReference type="NCBI Taxonomy" id="399045"/>
    <lineage>
        <taxon>Eukaryota</taxon>
        <taxon>Metazoa</taxon>
        <taxon>Ecdysozoa</taxon>
        <taxon>Arthropoda</taxon>
        <taxon>Crustacea</taxon>
        <taxon>Oligostraca</taxon>
        <taxon>Ostracoda</taxon>
        <taxon>Podocopa</taxon>
        <taxon>Podocopida</taxon>
        <taxon>Cypridocopina</taxon>
        <taxon>Cypridoidea</taxon>
        <taxon>Cyprididae</taxon>
        <taxon>Notodromas</taxon>
    </lineage>
</organism>
<feature type="compositionally biased region" description="Low complexity" evidence="1">
    <location>
        <begin position="307"/>
        <end position="316"/>
    </location>
</feature>
<evidence type="ECO:0000256" key="2">
    <source>
        <dbReference type="SAM" id="SignalP"/>
    </source>
</evidence>
<evidence type="ECO:0000313" key="3">
    <source>
        <dbReference type="EMBL" id="CAD7277840.1"/>
    </source>
</evidence>
<reference evidence="3" key="1">
    <citation type="submission" date="2020-11" db="EMBL/GenBank/DDBJ databases">
        <authorList>
            <person name="Tran Van P."/>
        </authorList>
    </citation>
    <scope>NUCLEOTIDE SEQUENCE</scope>
</reference>